<dbReference type="RefSeq" id="WP_190950383.1">
    <property type="nucleotide sequence ID" value="NZ_JACJTC010000012.1"/>
</dbReference>
<evidence type="ECO:0000313" key="1">
    <source>
        <dbReference type="EMBL" id="MBD2612976.1"/>
    </source>
</evidence>
<accession>A0ABR8HCC4</accession>
<dbReference type="EMBL" id="JACJTC010000012">
    <property type="protein sequence ID" value="MBD2612976.1"/>
    <property type="molecule type" value="Genomic_DNA"/>
</dbReference>
<dbReference type="Proteomes" id="UP000606396">
    <property type="component" value="Unassembled WGS sequence"/>
</dbReference>
<evidence type="ECO:0000313" key="2">
    <source>
        <dbReference type="Proteomes" id="UP000606396"/>
    </source>
</evidence>
<protein>
    <recommendedName>
        <fullName evidence="3">Peptidase C39-like domain-containing protein</fullName>
    </recommendedName>
</protein>
<organism evidence="1 2">
    <name type="scientific">Nostoc punctiforme FACHB-252</name>
    <dbReference type="NCBI Taxonomy" id="1357509"/>
    <lineage>
        <taxon>Bacteria</taxon>
        <taxon>Bacillati</taxon>
        <taxon>Cyanobacteriota</taxon>
        <taxon>Cyanophyceae</taxon>
        <taxon>Nostocales</taxon>
        <taxon>Nostocaceae</taxon>
        <taxon>Nostoc</taxon>
    </lineage>
</organism>
<keyword evidence="2" id="KW-1185">Reference proteome</keyword>
<proteinExistence type="predicted"/>
<gene>
    <name evidence="1" type="ORF">H6G94_17145</name>
</gene>
<evidence type="ECO:0008006" key="3">
    <source>
        <dbReference type="Google" id="ProtNLM"/>
    </source>
</evidence>
<reference evidence="1 2" key="1">
    <citation type="journal article" date="2020" name="ISME J.">
        <title>Comparative genomics reveals insights into cyanobacterial evolution and habitat adaptation.</title>
        <authorList>
            <person name="Chen M.Y."/>
            <person name="Teng W.K."/>
            <person name="Zhao L."/>
            <person name="Hu C.X."/>
            <person name="Zhou Y.K."/>
            <person name="Han B.P."/>
            <person name="Song L.R."/>
            <person name="Shu W.S."/>
        </authorList>
    </citation>
    <scope>NUCLEOTIDE SEQUENCE [LARGE SCALE GENOMIC DNA]</scope>
    <source>
        <strain evidence="1 2">FACHB-252</strain>
    </source>
</reference>
<name>A0ABR8HCC4_NOSPU</name>
<comment type="caution">
    <text evidence="1">The sequence shown here is derived from an EMBL/GenBank/DDBJ whole genome shotgun (WGS) entry which is preliminary data.</text>
</comment>
<sequence>MTNQIVNQGQWGICGFVAVLNALHQTGTIKEFGKGLTLEDINKRLGAELVTFLKIIKEENPDIGTEIVKFTQSFGSPYNSYKSIDQLVEKIKQDLINSSILTETIINTPGFGIAMTADAVKLYLEKFANLSIEAKKQLDIGKLSQYKNCVIGLGNDNKLKHWVYIDKEGYLYNWGNKQKDLTELKNYNFIDSVFEIKDVKV</sequence>